<keyword evidence="2" id="KW-1185">Reference proteome</keyword>
<accession>A0ABU8I2Z3</accession>
<protein>
    <submittedName>
        <fullName evidence="1">Uncharacterized protein</fullName>
    </submittedName>
</protein>
<gene>
    <name evidence="1" type="ORF">VJ786_02495</name>
</gene>
<reference evidence="1 2" key="1">
    <citation type="submission" date="2024-01" db="EMBL/GenBank/DDBJ databases">
        <title>Sphingobacterium tenebrionis sp. nov., a novel endophyte isolated from tenebrio molitor intestines.</title>
        <authorList>
            <person name="Zhang C."/>
        </authorList>
    </citation>
    <scope>NUCLEOTIDE SEQUENCE [LARGE SCALE GENOMIC DNA]</scope>
    <source>
        <strain evidence="1 2">PU5-4</strain>
    </source>
</reference>
<comment type="caution">
    <text evidence="1">The sequence shown here is derived from an EMBL/GenBank/DDBJ whole genome shotgun (WGS) entry which is preliminary data.</text>
</comment>
<sequence length="55" mass="6492">MAGPATMYRPIIRSYQLTCIEEPQQARKGPRIHTWRIVSWSLHTIQYMALTFDIN</sequence>
<dbReference type="RefSeq" id="WP_336557206.1">
    <property type="nucleotide sequence ID" value="NZ_JAYLLN010000003.1"/>
</dbReference>
<organism evidence="1 2">
    <name type="scientific">Sphingobacterium tenebrionis</name>
    <dbReference type="NCBI Taxonomy" id="3111775"/>
    <lineage>
        <taxon>Bacteria</taxon>
        <taxon>Pseudomonadati</taxon>
        <taxon>Bacteroidota</taxon>
        <taxon>Sphingobacteriia</taxon>
        <taxon>Sphingobacteriales</taxon>
        <taxon>Sphingobacteriaceae</taxon>
        <taxon>Sphingobacterium</taxon>
    </lineage>
</organism>
<evidence type="ECO:0000313" key="2">
    <source>
        <dbReference type="Proteomes" id="UP001363035"/>
    </source>
</evidence>
<proteinExistence type="predicted"/>
<evidence type="ECO:0000313" key="1">
    <source>
        <dbReference type="EMBL" id="MEI5983765.1"/>
    </source>
</evidence>
<dbReference type="Proteomes" id="UP001363035">
    <property type="component" value="Unassembled WGS sequence"/>
</dbReference>
<name>A0ABU8I2Z3_9SPHI</name>
<dbReference type="EMBL" id="JAYLLN010000003">
    <property type="protein sequence ID" value="MEI5983765.1"/>
    <property type="molecule type" value="Genomic_DNA"/>
</dbReference>